<accession>A0A7Z7N5J8</accession>
<name>A0A7Z7N5J8_9BURK</name>
<dbReference type="EMBL" id="OCSU01000002">
    <property type="protein sequence ID" value="SOE82212.1"/>
    <property type="molecule type" value="Genomic_DNA"/>
</dbReference>
<evidence type="ECO:0000313" key="3">
    <source>
        <dbReference type="Proteomes" id="UP000219522"/>
    </source>
</evidence>
<organism evidence="2 3">
    <name type="scientific">Caballeronia arationis</name>
    <dbReference type="NCBI Taxonomy" id="1777142"/>
    <lineage>
        <taxon>Bacteria</taxon>
        <taxon>Pseudomonadati</taxon>
        <taxon>Pseudomonadota</taxon>
        <taxon>Betaproteobacteria</taxon>
        <taxon>Burkholderiales</taxon>
        <taxon>Burkholderiaceae</taxon>
        <taxon>Caballeronia</taxon>
    </lineage>
</organism>
<dbReference type="AlphaFoldDB" id="A0A7Z7N5J8"/>
<comment type="caution">
    <text evidence="2">The sequence shown here is derived from an EMBL/GenBank/DDBJ whole genome shotgun (WGS) entry which is preliminary data.</text>
</comment>
<sequence>MSVKFLLVRTIHVFLLLASAYTRCEASLALSPLSARESEAVANWVDTAYRSIAIDNLSIYLEKRQTFIFRTWVLDTF</sequence>
<reference evidence="2 3" key="1">
    <citation type="submission" date="2017-09" db="EMBL/GenBank/DDBJ databases">
        <authorList>
            <person name="Varghese N."/>
            <person name="Submissions S."/>
        </authorList>
    </citation>
    <scope>NUCLEOTIDE SEQUENCE [LARGE SCALE GENOMIC DNA]</scope>
    <source>
        <strain evidence="2 3">OK806</strain>
    </source>
</reference>
<feature type="signal peptide" evidence="1">
    <location>
        <begin position="1"/>
        <end position="20"/>
    </location>
</feature>
<protein>
    <submittedName>
        <fullName evidence="2">Uncharacterized protein</fullName>
    </submittedName>
</protein>
<keyword evidence="3" id="KW-1185">Reference proteome</keyword>
<dbReference type="Proteomes" id="UP000219522">
    <property type="component" value="Unassembled WGS sequence"/>
</dbReference>
<evidence type="ECO:0000256" key="1">
    <source>
        <dbReference type="SAM" id="SignalP"/>
    </source>
</evidence>
<keyword evidence="1" id="KW-0732">Signal</keyword>
<proteinExistence type="predicted"/>
<evidence type="ECO:0000313" key="2">
    <source>
        <dbReference type="EMBL" id="SOE82212.1"/>
    </source>
</evidence>
<feature type="chain" id="PRO_5030990363" evidence="1">
    <location>
        <begin position="21"/>
        <end position="77"/>
    </location>
</feature>
<gene>
    <name evidence="2" type="ORF">SAMN05446927_5527</name>
</gene>